<protein>
    <submittedName>
        <fullName evidence="11">S-adenosylmethionine decarboxylase</fullName>
    </submittedName>
</protein>
<dbReference type="GO" id="GO:0005829">
    <property type="term" value="C:cytosol"/>
    <property type="evidence" value="ECO:0007669"/>
    <property type="project" value="TreeGrafter"/>
</dbReference>
<evidence type="ECO:0000256" key="4">
    <source>
        <dbReference type="ARBA" id="ARBA00022813"/>
    </source>
</evidence>
<keyword evidence="5" id="KW-0745">Spermidine biosynthesis</keyword>
<dbReference type="GO" id="GO:0004014">
    <property type="term" value="F:adenosylmethionine decarboxylase activity"/>
    <property type="evidence" value="ECO:0007669"/>
    <property type="project" value="InterPro"/>
</dbReference>
<evidence type="ECO:0000256" key="2">
    <source>
        <dbReference type="ARBA" id="ARBA00022691"/>
    </source>
</evidence>
<keyword evidence="7" id="KW-0865">Zymogen</keyword>
<keyword evidence="12" id="KW-1185">Reference proteome</keyword>
<reference evidence="11 12" key="1">
    <citation type="submission" date="2019-03" db="EMBL/GenBank/DDBJ databases">
        <title>Genomic Encyclopedia of Type Strains, Phase IV (KMG-IV): sequencing the most valuable type-strain genomes for metagenomic binning, comparative biology and taxonomic classification.</title>
        <authorList>
            <person name="Goeker M."/>
        </authorList>
    </citation>
    <scope>NUCLEOTIDE SEQUENCE [LARGE SCALE GENOMIC DNA]</scope>
    <source>
        <strain evidence="11 12">DSM 20467</strain>
    </source>
</reference>
<evidence type="ECO:0000313" key="12">
    <source>
        <dbReference type="Proteomes" id="UP000295188"/>
    </source>
</evidence>
<comment type="caution">
    <text evidence="11">The sequence shown here is derived from an EMBL/GenBank/DDBJ whole genome shotgun (WGS) entry which is preliminary data.</text>
</comment>
<keyword evidence="9" id="KW-0704">Schiff base</keyword>
<dbReference type="AlphaFoldDB" id="A0A4R3K8P7"/>
<name>A0A4R3K8P7_9FIRM</name>
<evidence type="ECO:0000313" key="11">
    <source>
        <dbReference type="EMBL" id="TCS79265.1"/>
    </source>
</evidence>
<dbReference type="Gene3D" id="3.60.90.10">
    <property type="entry name" value="S-adenosylmethionine decarboxylase"/>
    <property type="match status" value="1"/>
</dbReference>
<dbReference type="GO" id="GO:0008295">
    <property type="term" value="P:spermidine biosynthetic process"/>
    <property type="evidence" value="ECO:0007669"/>
    <property type="project" value="UniProtKB-KW"/>
</dbReference>
<accession>A0A4R3K8P7</accession>
<organism evidence="11 12">
    <name type="scientific">Pectinatus cerevisiiphilus</name>
    <dbReference type="NCBI Taxonomy" id="86956"/>
    <lineage>
        <taxon>Bacteria</taxon>
        <taxon>Bacillati</taxon>
        <taxon>Bacillota</taxon>
        <taxon>Negativicutes</taxon>
        <taxon>Selenomonadales</taxon>
        <taxon>Selenomonadaceae</taxon>
        <taxon>Pectinatus</taxon>
    </lineage>
</organism>
<keyword evidence="3" id="KW-0210">Decarboxylase</keyword>
<evidence type="ECO:0000256" key="6">
    <source>
        <dbReference type="ARBA" id="ARBA00023115"/>
    </source>
</evidence>
<evidence type="ECO:0000256" key="1">
    <source>
        <dbReference type="ARBA" id="ARBA00001928"/>
    </source>
</evidence>
<dbReference type="Proteomes" id="UP000295188">
    <property type="component" value="Unassembled WGS sequence"/>
</dbReference>
<dbReference type="RefSeq" id="WP_132548969.1">
    <property type="nucleotide sequence ID" value="NZ_SMAA01000007.1"/>
</dbReference>
<dbReference type="InterPro" id="IPR003826">
    <property type="entry name" value="AdoMetDC_fam_prok"/>
</dbReference>
<keyword evidence="10" id="KW-0670">Pyruvate</keyword>
<evidence type="ECO:0000256" key="9">
    <source>
        <dbReference type="ARBA" id="ARBA00023270"/>
    </source>
</evidence>
<evidence type="ECO:0000256" key="10">
    <source>
        <dbReference type="ARBA" id="ARBA00023317"/>
    </source>
</evidence>
<dbReference type="InterPro" id="IPR016067">
    <property type="entry name" value="S-AdoMet_deCO2ase_core"/>
</dbReference>
<dbReference type="EMBL" id="SMAA01000007">
    <property type="protein sequence ID" value="TCS79265.1"/>
    <property type="molecule type" value="Genomic_DNA"/>
</dbReference>
<dbReference type="PANTHER" id="PTHR33866">
    <property type="entry name" value="S-ADENOSYLMETHIONINE DECARBOXYLASE PROENZYME"/>
    <property type="match status" value="1"/>
</dbReference>
<dbReference type="Pfam" id="PF02675">
    <property type="entry name" value="AdoMet_dc"/>
    <property type="match status" value="1"/>
</dbReference>
<sequence>MNILARQLVIDMYNCKPEKLQSAPLLSDALKNTLSNVGFTPSQPYVTTFDENHFIIFIPLDEGHLTIHAYPTLKYAAIDLFICKQNNLPEKAVHALRKVVKPEEIKMTYLCRGDFGTISDMKPHIKIKMAPLRRIQNTGVKVIHLLPGRNLMKKLRRKK</sequence>
<evidence type="ECO:0000256" key="5">
    <source>
        <dbReference type="ARBA" id="ARBA00023066"/>
    </source>
</evidence>
<dbReference type="OrthoDB" id="9793120at2"/>
<dbReference type="SUPFAM" id="SSF56276">
    <property type="entry name" value="S-adenosylmethionine decarboxylase"/>
    <property type="match status" value="1"/>
</dbReference>
<keyword evidence="6" id="KW-0620">Polyamine biosynthesis</keyword>
<keyword evidence="2" id="KW-0949">S-adenosyl-L-methionine</keyword>
<evidence type="ECO:0000256" key="3">
    <source>
        <dbReference type="ARBA" id="ARBA00022793"/>
    </source>
</evidence>
<dbReference type="PANTHER" id="PTHR33866:SF2">
    <property type="entry name" value="S-ADENOSYLMETHIONINE DECARBOXYLASE PROENZYME"/>
    <property type="match status" value="1"/>
</dbReference>
<keyword evidence="4" id="KW-0068">Autocatalytic cleavage</keyword>
<comment type="cofactor">
    <cofactor evidence="1">
        <name>pyruvate</name>
        <dbReference type="ChEBI" id="CHEBI:15361"/>
    </cofactor>
</comment>
<keyword evidence="8" id="KW-0456">Lyase</keyword>
<gene>
    <name evidence="11" type="ORF">EDC37_10731</name>
</gene>
<proteinExistence type="predicted"/>
<evidence type="ECO:0000256" key="8">
    <source>
        <dbReference type="ARBA" id="ARBA00023239"/>
    </source>
</evidence>
<evidence type="ECO:0000256" key="7">
    <source>
        <dbReference type="ARBA" id="ARBA00023145"/>
    </source>
</evidence>